<name>A0A8S3Z9E1_9EUPU</name>
<evidence type="ECO:0000256" key="4">
    <source>
        <dbReference type="ARBA" id="ARBA00022701"/>
    </source>
</evidence>
<evidence type="ECO:0000313" key="13">
    <source>
        <dbReference type="EMBL" id="CAG5125809.1"/>
    </source>
</evidence>
<keyword evidence="8" id="KW-0175">Coiled coil</keyword>
<comment type="similarity">
    <text evidence="2">Belongs to the dynein heavy chain family.</text>
</comment>
<evidence type="ECO:0000256" key="10">
    <source>
        <dbReference type="ARBA" id="ARBA00023175"/>
    </source>
</evidence>
<feature type="non-terminal residue" evidence="13">
    <location>
        <position position="1"/>
    </location>
</feature>
<evidence type="ECO:0000256" key="2">
    <source>
        <dbReference type="ARBA" id="ARBA00008887"/>
    </source>
</evidence>
<sequence length="190" mass="21984">VTSAVIKQRLAESEMTEEKISAAREKYICVAERGSVMYFVVADMGEVDPMYQFSLKYFKQLFNATIQNSEKSEDLPRRLQICLDETTMCIYRNVARALFERHKLIFSFLLCAEIMKTAGTITLPEWNFFLRGPTGDLDKQNTPKPPRSDFVSLNVWKLACELSDNFECFRGINHDLTKTPVWIRLGETFE</sequence>
<dbReference type="FunFam" id="1.10.8.1220:FF:000001">
    <property type="entry name" value="Dynein axonemal heavy chain 5"/>
    <property type="match status" value="1"/>
</dbReference>
<dbReference type="GO" id="GO:0007018">
    <property type="term" value="P:microtubule-based movement"/>
    <property type="evidence" value="ECO:0007669"/>
    <property type="project" value="InterPro"/>
</dbReference>
<keyword evidence="9" id="KW-0969">Cilium</keyword>
<keyword evidence="12" id="KW-0966">Cell projection</keyword>
<dbReference type="OrthoDB" id="10251809at2759"/>
<evidence type="ECO:0000256" key="8">
    <source>
        <dbReference type="ARBA" id="ARBA00023054"/>
    </source>
</evidence>
<organism evidence="13 14">
    <name type="scientific">Candidula unifasciata</name>
    <dbReference type="NCBI Taxonomy" id="100452"/>
    <lineage>
        <taxon>Eukaryota</taxon>
        <taxon>Metazoa</taxon>
        <taxon>Spiralia</taxon>
        <taxon>Lophotrochozoa</taxon>
        <taxon>Mollusca</taxon>
        <taxon>Gastropoda</taxon>
        <taxon>Heterobranchia</taxon>
        <taxon>Euthyneura</taxon>
        <taxon>Panpulmonata</taxon>
        <taxon>Eupulmonata</taxon>
        <taxon>Stylommatophora</taxon>
        <taxon>Helicina</taxon>
        <taxon>Helicoidea</taxon>
        <taxon>Geomitridae</taxon>
        <taxon>Candidula</taxon>
    </lineage>
</organism>
<dbReference type="GO" id="GO:0030286">
    <property type="term" value="C:dynein complex"/>
    <property type="evidence" value="ECO:0007669"/>
    <property type="project" value="UniProtKB-KW"/>
</dbReference>
<evidence type="ECO:0000313" key="14">
    <source>
        <dbReference type="Proteomes" id="UP000678393"/>
    </source>
</evidence>
<feature type="non-terminal residue" evidence="13">
    <location>
        <position position="190"/>
    </location>
</feature>
<dbReference type="EMBL" id="CAJHNH020002171">
    <property type="protein sequence ID" value="CAG5125809.1"/>
    <property type="molecule type" value="Genomic_DNA"/>
</dbReference>
<dbReference type="Proteomes" id="UP000678393">
    <property type="component" value="Unassembled WGS sequence"/>
</dbReference>
<gene>
    <name evidence="13" type="ORF">CUNI_LOCUS11367</name>
</gene>
<dbReference type="GO" id="GO:0005874">
    <property type="term" value="C:microtubule"/>
    <property type="evidence" value="ECO:0007669"/>
    <property type="project" value="UniProtKB-KW"/>
</dbReference>
<proteinExistence type="inferred from homology"/>
<evidence type="ECO:0000256" key="5">
    <source>
        <dbReference type="ARBA" id="ARBA00022741"/>
    </source>
</evidence>
<keyword evidence="4" id="KW-0493">Microtubule</keyword>
<dbReference type="GO" id="GO:0045505">
    <property type="term" value="F:dynein intermediate chain binding"/>
    <property type="evidence" value="ECO:0007669"/>
    <property type="project" value="InterPro"/>
</dbReference>
<keyword evidence="3" id="KW-0963">Cytoplasm</keyword>
<accession>A0A8S3Z9E1</accession>
<comment type="subcellular location">
    <subcellularLocation>
        <location evidence="1">Cytoplasm</location>
        <location evidence="1">Cytoskeleton</location>
        <location evidence="1">Cilium axoneme</location>
    </subcellularLocation>
</comment>
<dbReference type="GO" id="GO:0005524">
    <property type="term" value="F:ATP binding"/>
    <property type="evidence" value="ECO:0007669"/>
    <property type="project" value="UniProtKB-KW"/>
</dbReference>
<protein>
    <submittedName>
        <fullName evidence="13">Uncharacterized protein</fullName>
    </submittedName>
</protein>
<evidence type="ECO:0000256" key="1">
    <source>
        <dbReference type="ARBA" id="ARBA00004430"/>
    </source>
</evidence>
<evidence type="ECO:0000256" key="3">
    <source>
        <dbReference type="ARBA" id="ARBA00022490"/>
    </source>
</evidence>
<evidence type="ECO:0000256" key="12">
    <source>
        <dbReference type="ARBA" id="ARBA00023273"/>
    </source>
</evidence>
<dbReference type="GO" id="GO:0005930">
    <property type="term" value="C:axoneme"/>
    <property type="evidence" value="ECO:0007669"/>
    <property type="project" value="UniProtKB-SubCell"/>
</dbReference>
<dbReference type="InterPro" id="IPR026983">
    <property type="entry name" value="DHC"/>
</dbReference>
<keyword evidence="14" id="KW-1185">Reference proteome</keyword>
<keyword evidence="5" id="KW-0547">Nucleotide-binding</keyword>
<dbReference type="Gene3D" id="1.10.8.1220">
    <property type="match status" value="1"/>
</dbReference>
<keyword evidence="11" id="KW-0206">Cytoskeleton</keyword>
<keyword evidence="7" id="KW-0243">Dynein</keyword>
<dbReference type="GO" id="GO:0051959">
    <property type="term" value="F:dynein light intermediate chain binding"/>
    <property type="evidence" value="ECO:0007669"/>
    <property type="project" value="InterPro"/>
</dbReference>
<reference evidence="13" key="1">
    <citation type="submission" date="2021-04" db="EMBL/GenBank/DDBJ databases">
        <authorList>
            <consortium name="Molecular Ecology Group"/>
        </authorList>
    </citation>
    <scope>NUCLEOTIDE SEQUENCE</scope>
</reference>
<evidence type="ECO:0000256" key="9">
    <source>
        <dbReference type="ARBA" id="ARBA00023069"/>
    </source>
</evidence>
<keyword evidence="6" id="KW-0067">ATP-binding</keyword>
<evidence type="ECO:0000256" key="7">
    <source>
        <dbReference type="ARBA" id="ARBA00023017"/>
    </source>
</evidence>
<dbReference type="PANTHER" id="PTHR22878:SF68">
    <property type="entry name" value="DYNEIN HEAVY CHAIN 6, AXONEMAL-LIKE"/>
    <property type="match status" value="1"/>
</dbReference>
<evidence type="ECO:0000256" key="6">
    <source>
        <dbReference type="ARBA" id="ARBA00022840"/>
    </source>
</evidence>
<keyword evidence="10" id="KW-0505">Motor protein</keyword>
<comment type="caution">
    <text evidence="13">The sequence shown here is derived from an EMBL/GenBank/DDBJ whole genome shotgun (WGS) entry which is preliminary data.</text>
</comment>
<dbReference type="PANTHER" id="PTHR22878">
    <property type="entry name" value="DYNEIN HEAVY CHAIN 6, AXONEMAL-LIKE-RELATED"/>
    <property type="match status" value="1"/>
</dbReference>
<evidence type="ECO:0000256" key="11">
    <source>
        <dbReference type="ARBA" id="ARBA00023212"/>
    </source>
</evidence>
<dbReference type="AlphaFoldDB" id="A0A8S3Z9E1"/>